<feature type="compositionally biased region" description="Basic and acidic residues" evidence="1">
    <location>
        <begin position="17"/>
        <end position="46"/>
    </location>
</feature>
<evidence type="ECO:0000256" key="1">
    <source>
        <dbReference type="SAM" id="MobiDB-lite"/>
    </source>
</evidence>
<keyword evidence="3" id="KW-1185">Reference proteome</keyword>
<accession>A0ABU0JL65</accession>
<evidence type="ECO:0000313" key="3">
    <source>
        <dbReference type="Proteomes" id="UP001242480"/>
    </source>
</evidence>
<dbReference type="EMBL" id="JAUSVX010000029">
    <property type="protein sequence ID" value="MDQ0475029.1"/>
    <property type="molecule type" value="Genomic_DNA"/>
</dbReference>
<evidence type="ECO:0000313" key="2">
    <source>
        <dbReference type="EMBL" id="MDQ0475029.1"/>
    </source>
</evidence>
<reference evidence="2 3" key="1">
    <citation type="submission" date="2023-07" db="EMBL/GenBank/DDBJ databases">
        <title>Genomic Encyclopedia of Type Strains, Phase IV (KMG-IV): sequencing the most valuable type-strain genomes for metagenomic binning, comparative biology and taxonomic classification.</title>
        <authorList>
            <person name="Goeker M."/>
        </authorList>
    </citation>
    <scope>NUCLEOTIDE SEQUENCE [LARGE SCALE GENOMIC DNA]</scope>
    <source>
        <strain evidence="2 3">DSM 19619</strain>
    </source>
</reference>
<feature type="compositionally biased region" description="Low complexity" evidence="1">
    <location>
        <begin position="1"/>
        <end position="16"/>
    </location>
</feature>
<organism evidence="2 3">
    <name type="scientific">Labrys wisconsinensis</name>
    <dbReference type="NCBI Taxonomy" id="425677"/>
    <lineage>
        <taxon>Bacteria</taxon>
        <taxon>Pseudomonadati</taxon>
        <taxon>Pseudomonadota</taxon>
        <taxon>Alphaproteobacteria</taxon>
        <taxon>Hyphomicrobiales</taxon>
        <taxon>Xanthobacteraceae</taxon>
        <taxon>Labrys</taxon>
    </lineage>
</organism>
<gene>
    <name evidence="2" type="ORF">QO011_008071</name>
</gene>
<proteinExistence type="predicted"/>
<comment type="caution">
    <text evidence="2">The sequence shown here is derived from an EMBL/GenBank/DDBJ whole genome shotgun (WGS) entry which is preliminary data.</text>
</comment>
<feature type="region of interest" description="Disordered" evidence="1">
    <location>
        <begin position="1"/>
        <end position="60"/>
    </location>
</feature>
<dbReference type="Proteomes" id="UP001242480">
    <property type="component" value="Unassembled WGS sequence"/>
</dbReference>
<dbReference type="RefSeq" id="WP_307285646.1">
    <property type="nucleotide sequence ID" value="NZ_JAUSVX010000029.1"/>
</dbReference>
<protein>
    <submittedName>
        <fullName evidence="2">Uncharacterized protein</fullName>
    </submittedName>
</protein>
<sequence>MAVAPTSSASSTSFAAADRRVMKQLREDRPLPEKAARTYAEAERRPAPAPGTGLLVDKLV</sequence>
<name>A0ABU0JL65_9HYPH</name>